<evidence type="ECO:0000313" key="2">
    <source>
        <dbReference type="EMBL" id="KAK3317120.1"/>
    </source>
</evidence>
<organism evidence="2 3">
    <name type="scientific">Cercophora scortea</name>
    <dbReference type="NCBI Taxonomy" id="314031"/>
    <lineage>
        <taxon>Eukaryota</taxon>
        <taxon>Fungi</taxon>
        <taxon>Dikarya</taxon>
        <taxon>Ascomycota</taxon>
        <taxon>Pezizomycotina</taxon>
        <taxon>Sordariomycetes</taxon>
        <taxon>Sordariomycetidae</taxon>
        <taxon>Sordariales</taxon>
        <taxon>Lasiosphaeriaceae</taxon>
        <taxon>Cercophora</taxon>
    </lineage>
</organism>
<dbReference type="EMBL" id="JAUEPO010000008">
    <property type="protein sequence ID" value="KAK3317120.1"/>
    <property type="molecule type" value="Genomic_DNA"/>
</dbReference>
<reference evidence="2" key="1">
    <citation type="journal article" date="2023" name="Mol. Phylogenet. Evol.">
        <title>Genome-scale phylogeny and comparative genomics of the fungal order Sordariales.</title>
        <authorList>
            <person name="Hensen N."/>
            <person name="Bonometti L."/>
            <person name="Westerberg I."/>
            <person name="Brannstrom I.O."/>
            <person name="Guillou S."/>
            <person name="Cros-Aarteil S."/>
            <person name="Calhoun S."/>
            <person name="Haridas S."/>
            <person name="Kuo A."/>
            <person name="Mondo S."/>
            <person name="Pangilinan J."/>
            <person name="Riley R."/>
            <person name="LaButti K."/>
            <person name="Andreopoulos B."/>
            <person name="Lipzen A."/>
            <person name="Chen C."/>
            <person name="Yan M."/>
            <person name="Daum C."/>
            <person name="Ng V."/>
            <person name="Clum A."/>
            <person name="Steindorff A."/>
            <person name="Ohm R.A."/>
            <person name="Martin F."/>
            <person name="Silar P."/>
            <person name="Natvig D.O."/>
            <person name="Lalanne C."/>
            <person name="Gautier V."/>
            <person name="Ament-Velasquez S.L."/>
            <person name="Kruys A."/>
            <person name="Hutchinson M.I."/>
            <person name="Powell A.J."/>
            <person name="Barry K."/>
            <person name="Miller A.N."/>
            <person name="Grigoriev I.V."/>
            <person name="Debuchy R."/>
            <person name="Gladieux P."/>
            <person name="Hiltunen Thoren M."/>
            <person name="Johannesson H."/>
        </authorList>
    </citation>
    <scope>NUCLEOTIDE SEQUENCE</scope>
    <source>
        <strain evidence="2">SMH4131-1</strain>
    </source>
</reference>
<dbReference type="AlphaFoldDB" id="A0AAE0M2X6"/>
<feature type="region of interest" description="Disordered" evidence="1">
    <location>
        <begin position="1"/>
        <end position="21"/>
    </location>
</feature>
<gene>
    <name evidence="2" type="ORF">B0T19DRAFT_405560</name>
</gene>
<proteinExistence type="predicted"/>
<evidence type="ECO:0000256" key="1">
    <source>
        <dbReference type="SAM" id="MobiDB-lite"/>
    </source>
</evidence>
<protein>
    <submittedName>
        <fullName evidence="2">Uncharacterized protein</fullName>
    </submittedName>
</protein>
<accession>A0AAE0M2X6</accession>
<evidence type="ECO:0000313" key="3">
    <source>
        <dbReference type="Proteomes" id="UP001286456"/>
    </source>
</evidence>
<reference evidence="2" key="2">
    <citation type="submission" date="2023-06" db="EMBL/GenBank/DDBJ databases">
        <authorList>
            <consortium name="Lawrence Berkeley National Laboratory"/>
            <person name="Haridas S."/>
            <person name="Hensen N."/>
            <person name="Bonometti L."/>
            <person name="Westerberg I."/>
            <person name="Brannstrom I.O."/>
            <person name="Guillou S."/>
            <person name="Cros-Aarteil S."/>
            <person name="Calhoun S."/>
            <person name="Kuo A."/>
            <person name="Mondo S."/>
            <person name="Pangilinan J."/>
            <person name="Riley R."/>
            <person name="Labutti K."/>
            <person name="Andreopoulos B."/>
            <person name="Lipzen A."/>
            <person name="Chen C."/>
            <person name="Yanf M."/>
            <person name="Daum C."/>
            <person name="Ng V."/>
            <person name="Clum A."/>
            <person name="Steindorff A."/>
            <person name="Ohm R."/>
            <person name="Martin F."/>
            <person name="Silar P."/>
            <person name="Natvig D."/>
            <person name="Lalanne C."/>
            <person name="Gautier V."/>
            <person name="Ament-Velasquez S.L."/>
            <person name="Kruys A."/>
            <person name="Hutchinson M.I."/>
            <person name="Powell A.J."/>
            <person name="Barry K."/>
            <person name="Miller A.N."/>
            <person name="Grigoriev I.V."/>
            <person name="Debuchy R."/>
            <person name="Gladieux P."/>
            <person name="Thoren M.H."/>
            <person name="Johannesson H."/>
        </authorList>
    </citation>
    <scope>NUCLEOTIDE SEQUENCE</scope>
    <source>
        <strain evidence="2">SMH4131-1</strain>
    </source>
</reference>
<keyword evidence="3" id="KW-1185">Reference proteome</keyword>
<name>A0AAE0M2X6_9PEZI</name>
<comment type="caution">
    <text evidence="2">The sequence shown here is derived from an EMBL/GenBank/DDBJ whole genome shotgun (WGS) entry which is preliminary data.</text>
</comment>
<dbReference type="Proteomes" id="UP001286456">
    <property type="component" value="Unassembled WGS sequence"/>
</dbReference>
<sequence>MASGFSPNPLLGLDMAPTEPTPLYDEMKETCGSEPTCPISKRRQIYDIAHAPIPFLTWETADRPVNLSAAESEEVYNRDILKKRVFKWDKRWTEQRAEDYLGSSRDGDDQFKGRSVDLTPIDTDGTVSIEKEFIVTNPPQPMEIGTHDLHGCTVMTIVSNRAVYMAHYYEVYAFNGDDVLSQNSESYKRFERNVLNAITGTGEQDPETRGHGVTWSLFNQPGDHTRVFFLTPFAEDRQATTTGPESWMYPNKVGAMADLVVQAGHIPGARVRVVPYMPLDYWWDWDDVAKKSVPAGPDRLLATTKTFGAAYFQWDGTTDGSYWRLFYEANKFQKGD</sequence>